<dbReference type="VEuPathDB" id="PlasmoDB:PGSY75_1360400"/>
<dbReference type="KEGG" id="pgab:PGSY75_1360400"/>
<protein>
    <submittedName>
        <fullName evidence="1">Uncharacterized protein</fullName>
    </submittedName>
</protein>
<dbReference type="VEuPathDB" id="PlasmoDB:PGABG01_1358200"/>
<dbReference type="AlphaFoldDB" id="A0A151LEP6"/>
<name>A0A151LEP6_9APIC</name>
<reference evidence="1 2" key="1">
    <citation type="journal article" date="2016" name="Nat. Commun.">
        <title>Genomes of cryptic chimpanzee Plasmodium species reveal key evolutionary events leading to human malaria.</title>
        <authorList>
            <person name="Sundararaman S.A."/>
            <person name="Plenderleith L.J."/>
            <person name="Liu W."/>
            <person name="Loy D.E."/>
            <person name="Learn G.H."/>
            <person name="Li Y."/>
            <person name="Shaw K.S."/>
            <person name="Ayouba A."/>
            <person name="Peeters M."/>
            <person name="Speede S."/>
            <person name="Shaw G.M."/>
            <person name="Bushman F.D."/>
            <person name="Brisson D."/>
            <person name="Rayner J.C."/>
            <person name="Sharp P.M."/>
            <person name="Hahn B.H."/>
        </authorList>
    </citation>
    <scope>NUCLEOTIDE SEQUENCE [LARGE SCALE GENOMIC DNA]</scope>
    <source>
        <strain evidence="1 2">SY75</strain>
    </source>
</reference>
<proteinExistence type="predicted"/>
<dbReference type="EMBL" id="LVLB01000014">
    <property type="protein sequence ID" value="KYN97367.1"/>
    <property type="molecule type" value="Genomic_DNA"/>
</dbReference>
<accession>A0A151LEP6</accession>
<evidence type="ECO:0000313" key="1">
    <source>
        <dbReference type="EMBL" id="KYN97367.1"/>
    </source>
</evidence>
<dbReference type="Proteomes" id="UP000076004">
    <property type="component" value="Chromosome 13"/>
</dbReference>
<evidence type="ECO:0000313" key="2">
    <source>
        <dbReference type="Proteomes" id="UP000076004"/>
    </source>
</evidence>
<dbReference type="GeneID" id="29778218"/>
<organism evidence="1 2">
    <name type="scientific">Plasmodium gaboni</name>
    <dbReference type="NCBI Taxonomy" id="647221"/>
    <lineage>
        <taxon>Eukaryota</taxon>
        <taxon>Sar</taxon>
        <taxon>Alveolata</taxon>
        <taxon>Apicomplexa</taxon>
        <taxon>Aconoidasida</taxon>
        <taxon>Haemosporida</taxon>
        <taxon>Plasmodiidae</taxon>
        <taxon>Plasmodium</taxon>
        <taxon>Plasmodium (Laverania)</taxon>
    </lineage>
</organism>
<dbReference type="RefSeq" id="XP_018640372.1">
    <property type="nucleotide sequence ID" value="XM_018787630.1"/>
</dbReference>
<comment type="caution">
    <text evidence="1">The sequence shown here is derived from an EMBL/GenBank/DDBJ whole genome shotgun (WGS) entry which is preliminary data.</text>
</comment>
<sequence length="315" mass="37681">MNEQNIKNNNCEINDEETNEINDENVIGICIKNILESTFEKNLHYENFLVTKNIELNNFIKENNISDDNLKVLDTMDDGDIPYNKIYNEDILNIKKKNDDDIINEDINYTNEFKNYNTNNSNIYSFNNNESKEINKKKRERKRKRNYLNINDYNFDYDDEDFVESSNELILKTQNDIENNYETSKLINMDDDIIKNLIMPPVVPFNDMFKKFNKEISDIYIKNKNNNIEDLNIFLAPQLLCLEEKENTLINENNYINSNYDSFILKKLKIIDDTENNNFSNQNKDLQKLFMYLMSWYFSGFYSGKMSVLKELYRE</sequence>
<gene>
    <name evidence="1" type="ORF">PGSY75_1360400</name>
</gene>